<keyword evidence="8" id="KW-1185">Reference proteome</keyword>
<dbReference type="PANTHER" id="PTHR32196">
    <property type="entry name" value="ABC TRANSPORTER PERMEASE PROTEIN YPHD-RELATED-RELATED"/>
    <property type="match status" value="1"/>
</dbReference>
<evidence type="ECO:0000256" key="5">
    <source>
        <dbReference type="ARBA" id="ARBA00023136"/>
    </source>
</evidence>
<dbReference type="Pfam" id="PF02653">
    <property type="entry name" value="BPD_transp_2"/>
    <property type="match status" value="1"/>
</dbReference>
<feature type="transmembrane region" description="Helical" evidence="6">
    <location>
        <begin position="206"/>
        <end position="228"/>
    </location>
</feature>
<comment type="subcellular location">
    <subcellularLocation>
        <location evidence="1">Cell membrane</location>
        <topology evidence="1">Multi-pass membrane protein</topology>
    </subcellularLocation>
</comment>
<dbReference type="RefSeq" id="WP_252917234.1">
    <property type="nucleotide sequence ID" value="NZ_JAAAML010000004.1"/>
</dbReference>
<proteinExistence type="predicted"/>
<dbReference type="InterPro" id="IPR001851">
    <property type="entry name" value="ABC_transp_permease"/>
</dbReference>
<keyword evidence="5 6" id="KW-0472">Membrane</keyword>
<feature type="transmembrane region" description="Helical" evidence="6">
    <location>
        <begin position="90"/>
        <end position="111"/>
    </location>
</feature>
<reference evidence="7 8" key="1">
    <citation type="submission" date="2020-01" db="EMBL/GenBank/DDBJ databases">
        <title>Genomes of bacteria type strains.</title>
        <authorList>
            <person name="Chen J."/>
            <person name="Zhu S."/>
            <person name="Yang J."/>
        </authorList>
    </citation>
    <scope>NUCLEOTIDE SEQUENCE [LARGE SCALE GENOMIC DNA]</scope>
    <source>
        <strain evidence="7 8">DSM 16655</strain>
    </source>
</reference>
<gene>
    <name evidence="7" type="ORF">GTW23_20320</name>
</gene>
<evidence type="ECO:0000313" key="8">
    <source>
        <dbReference type="Proteomes" id="UP001320715"/>
    </source>
</evidence>
<evidence type="ECO:0000256" key="1">
    <source>
        <dbReference type="ARBA" id="ARBA00004651"/>
    </source>
</evidence>
<keyword evidence="4 6" id="KW-1133">Transmembrane helix</keyword>
<feature type="transmembrane region" description="Helical" evidence="6">
    <location>
        <begin position="261"/>
        <end position="280"/>
    </location>
</feature>
<name>A0ABT1CWK1_9HYPH</name>
<comment type="caution">
    <text evidence="7">The sequence shown here is derived from an EMBL/GenBank/DDBJ whole genome shotgun (WGS) entry which is preliminary data.</text>
</comment>
<evidence type="ECO:0000256" key="3">
    <source>
        <dbReference type="ARBA" id="ARBA00022692"/>
    </source>
</evidence>
<dbReference type="PANTHER" id="PTHR32196:SF72">
    <property type="entry name" value="RIBOSE IMPORT PERMEASE PROTEIN RBSC"/>
    <property type="match status" value="1"/>
</dbReference>
<feature type="transmembrane region" description="Helical" evidence="6">
    <location>
        <begin position="156"/>
        <end position="175"/>
    </location>
</feature>
<dbReference type="Proteomes" id="UP001320715">
    <property type="component" value="Unassembled WGS sequence"/>
</dbReference>
<evidence type="ECO:0000256" key="6">
    <source>
        <dbReference type="SAM" id="Phobius"/>
    </source>
</evidence>
<accession>A0ABT1CWK1</accession>
<feature type="transmembrane region" description="Helical" evidence="6">
    <location>
        <begin position="67"/>
        <end position="84"/>
    </location>
</feature>
<feature type="transmembrane region" description="Helical" evidence="6">
    <location>
        <begin position="118"/>
        <end position="136"/>
    </location>
</feature>
<organism evidence="7 8">
    <name type="scientific">Hoeflea alexandrii</name>
    <dbReference type="NCBI Taxonomy" id="288436"/>
    <lineage>
        <taxon>Bacteria</taxon>
        <taxon>Pseudomonadati</taxon>
        <taxon>Pseudomonadota</taxon>
        <taxon>Alphaproteobacteria</taxon>
        <taxon>Hyphomicrobiales</taxon>
        <taxon>Rhizobiaceae</taxon>
        <taxon>Hoeflea</taxon>
    </lineage>
</organism>
<sequence>MKLGLTSDAMRLVIPALSMTVLLAAVFWLQPRAMSYFGLNLLLNLAVPIALATIAQMLVMAVNDLDLSIGAFVSFVACVTATFLRDAPLVGTLILAGAVGIYALIGVVIYLRNLPSIVVTLGMSFVWAGLAVLMLPAPGGQAPDWVRWLMTVKPPLMPMAIVASIVIAIVAHLIVMRSSLGVLIRGVGGNQRSVERAGWSIIAARAAAYGLAGVFAVAAGIALVGLTTSADANIALRYTLLSIAGVILGGGEFTGGRVSPIGAVIGALTLTLAGSFLSFLRISPDWQIGAQGAILIIVLALRLVFNRVEKRRAQP</sequence>
<evidence type="ECO:0000256" key="4">
    <source>
        <dbReference type="ARBA" id="ARBA00022989"/>
    </source>
</evidence>
<feature type="transmembrane region" description="Helical" evidence="6">
    <location>
        <begin position="286"/>
        <end position="305"/>
    </location>
</feature>
<dbReference type="EMBL" id="JAAAML010000004">
    <property type="protein sequence ID" value="MCO6410533.1"/>
    <property type="molecule type" value="Genomic_DNA"/>
</dbReference>
<feature type="transmembrane region" description="Helical" evidence="6">
    <location>
        <begin position="36"/>
        <end position="55"/>
    </location>
</feature>
<feature type="transmembrane region" description="Helical" evidence="6">
    <location>
        <begin position="234"/>
        <end position="254"/>
    </location>
</feature>
<evidence type="ECO:0000256" key="2">
    <source>
        <dbReference type="ARBA" id="ARBA00022475"/>
    </source>
</evidence>
<evidence type="ECO:0000313" key="7">
    <source>
        <dbReference type="EMBL" id="MCO6410533.1"/>
    </source>
</evidence>
<keyword evidence="3 6" id="KW-0812">Transmembrane</keyword>
<keyword evidence="2" id="KW-1003">Cell membrane</keyword>
<protein>
    <submittedName>
        <fullName evidence="7">ABC transporter permease</fullName>
    </submittedName>
</protein>
<dbReference type="CDD" id="cd06579">
    <property type="entry name" value="TM_PBP1_transp_AraH_like"/>
    <property type="match status" value="1"/>
</dbReference>
<feature type="transmembrane region" description="Helical" evidence="6">
    <location>
        <begin position="12"/>
        <end position="30"/>
    </location>
</feature>